<comment type="caution">
    <text evidence="1">The sequence shown here is derived from an EMBL/GenBank/DDBJ whole genome shotgun (WGS) entry which is preliminary data.</text>
</comment>
<evidence type="ECO:0000313" key="1">
    <source>
        <dbReference type="EMBL" id="KKL85876.1"/>
    </source>
</evidence>
<accession>A0A0F9G617</accession>
<reference evidence="1" key="1">
    <citation type="journal article" date="2015" name="Nature">
        <title>Complex archaea that bridge the gap between prokaryotes and eukaryotes.</title>
        <authorList>
            <person name="Spang A."/>
            <person name="Saw J.H."/>
            <person name="Jorgensen S.L."/>
            <person name="Zaremba-Niedzwiedzka K."/>
            <person name="Martijn J."/>
            <person name="Lind A.E."/>
            <person name="van Eijk R."/>
            <person name="Schleper C."/>
            <person name="Guy L."/>
            <person name="Ettema T.J."/>
        </authorList>
    </citation>
    <scope>NUCLEOTIDE SEQUENCE</scope>
</reference>
<organism evidence="1">
    <name type="scientific">marine sediment metagenome</name>
    <dbReference type="NCBI Taxonomy" id="412755"/>
    <lineage>
        <taxon>unclassified sequences</taxon>
        <taxon>metagenomes</taxon>
        <taxon>ecological metagenomes</taxon>
    </lineage>
</organism>
<gene>
    <name evidence="1" type="ORF">LCGC14_1950300</name>
</gene>
<dbReference type="EMBL" id="LAZR01021276">
    <property type="protein sequence ID" value="KKL85876.1"/>
    <property type="molecule type" value="Genomic_DNA"/>
</dbReference>
<dbReference type="AlphaFoldDB" id="A0A0F9G617"/>
<feature type="non-terminal residue" evidence="1">
    <location>
        <position position="80"/>
    </location>
</feature>
<name>A0A0F9G617_9ZZZZ</name>
<protein>
    <submittedName>
        <fullName evidence="1">Uncharacterized protein</fullName>
    </submittedName>
</protein>
<proteinExistence type="predicted"/>
<sequence>MFTKGEWKAHLPKEGNGYWKIMCKGKEIGLLYNATTDEELEANANLIASAPDLYEALKEIKEYVIRLDAMGPETAQVIAG</sequence>